<reference evidence="1" key="1">
    <citation type="submission" date="2020-07" db="EMBL/GenBank/DDBJ databases">
        <title>Multicomponent nature underlies the extraordinary mechanical properties of spider dragline silk.</title>
        <authorList>
            <person name="Kono N."/>
            <person name="Nakamura H."/>
            <person name="Mori M."/>
            <person name="Yoshida Y."/>
            <person name="Ohtoshi R."/>
            <person name="Malay A.D."/>
            <person name="Moran D.A.P."/>
            <person name="Tomita M."/>
            <person name="Numata K."/>
            <person name="Arakawa K."/>
        </authorList>
    </citation>
    <scope>NUCLEOTIDE SEQUENCE</scope>
</reference>
<name>A0A8X6HV94_TRICU</name>
<gene>
    <name evidence="1" type="ORF">TNCT_136781</name>
</gene>
<accession>A0A8X6HV94</accession>
<organism evidence="1 2">
    <name type="scientific">Trichonephila clavata</name>
    <name type="common">Joro spider</name>
    <name type="synonym">Nephila clavata</name>
    <dbReference type="NCBI Taxonomy" id="2740835"/>
    <lineage>
        <taxon>Eukaryota</taxon>
        <taxon>Metazoa</taxon>
        <taxon>Ecdysozoa</taxon>
        <taxon>Arthropoda</taxon>
        <taxon>Chelicerata</taxon>
        <taxon>Arachnida</taxon>
        <taxon>Araneae</taxon>
        <taxon>Araneomorphae</taxon>
        <taxon>Entelegynae</taxon>
        <taxon>Araneoidea</taxon>
        <taxon>Nephilidae</taxon>
        <taxon>Trichonephila</taxon>
    </lineage>
</organism>
<dbReference type="AlphaFoldDB" id="A0A8X6HV94"/>
<dbReference type="EMBL" id="BMAO01000302">
    <property type="protein sequence ID" value="GFQ65880.1"/>
    <property type="molecule type" value="Genomic_DNA"/>
</dbReference>
<keyword evidence="2" id="KW-1185">Reference proteome</keyword>
<evidence type="ECO:0000313" key="1">
    <source>
        <dbReference type="EMBL" id="GFQ65880.1"/>
    </source>
</evidence>
<dbReference type="Proteomes" id="UP000887116">
    <property type="component" value="Unassembled WGS sequence"/>
</dbReference>
<comment type="caution">
    <text evidence="1">The sequence shown here is derived from an EMBL/GenBank/DDBJ whole genome shotgun (WGS) entry which is preliminary data.</text>
</comment>
<evidence type="ECO:0000313" key="2">
    <source>
        <dbReference type="Proteomes" id="UP000887116"/>
    </source>
</evidence>
<sequence>MVFTTNMLMRITAYLKQELSYNPRIDINLVKDKDSDILYFGRLKDRNPIIFIANGKRDYQLQTIEPIENDEIVKIKPYIYIEKLSEIAL</sequence>
<protein>
    <submittedName>
        <fullName evidence="1">Uncharacterized protein</fullName>
    </submittedName>
</protein>
<proteinExistence type="predicted"/>